<dbReference type="InterPro" id="IPR016305">
    <property type="entry name" value="Mannose-6-P_Isomerase"/>
</dbReference>
<dbReference type="Gene3D" id="2.60.120.10">
    <property type="entry name" value="Jelly Rolls"/>
    <property type="match status" value="2"/>
</dbReference>
<evidence type="ECO:0000256" key="5">
    <source>
        <dbReference type="ARBA" id="ARBA00022723"/>
    </source>
</evidence>
<dbReference type="InterPro" id="IPR014710">
    <property type="entry name" value="RmlC-like_jellyroll"/>
</dbReference>
<feature type="domain" description="Phosphomannose isomerase type I catalytic" evidence="8">
    <location>
        <begin position="10"/>
        <end position="154"/>
    </location>
</feature>
<protein>
    <recommendedName>
        <fullName evidence="4">mannose-6-phosphate isomerase</fullName>
        <ecNumber evidence="4">5.3.1.8</ecNumber>
    </recommendedName>
</protein>
<proteinExistence type="inferred from homology"/>
<evidence type="ECO:0000256" key="2">
    <source>
        <dbReference type="ARBA" id="ARBA00001947"/>
    </source>
</evidence>
<evidence type="ECO:0000256" key="4">
    <source>
        <dbReference type="ARBA" id="ARBA00011956"/>
    </source>
</evidence>
<dbReference type="PIRSF" id="PIRSF001480">
    <property type="entry name" value="Mannose-6-phosphate_isomerase"/>
    <property type="match status" value="1"/>
</dbReference>
<organism evidence="9 10">
    <name type="scientific">Kitasatospora paranensis</name>
    <dbReference type="NCBI Taxonomy" id="258053"/>
    <lineage>
        <taxon>Bacteria</taxon>
        <taxon>Bacillati</taxon>
        <taxon>Actinomycetota</taxon>
        <taxon>Actinomycetes</taxon>
        <taxon>Kitasatosporales</taxon>
        <taxon>Streptomycetaceae</taxon>
        <taxon>Kitasatospora</taxon>
    </lineage>
</organism>
<dbReference type="RefSeq" id="WP_345709315.1">
    <property type="nucleotide sequence ID" value="NZ_BAABKV010000001.1"/>
</dbReference>
<comment type="caution">
    <text evidence="9">The sequence shown here is derived from an EMBL/GenBank/DDBJ whole genome shotgun (WGS) entry which is preliminary data.</text>
</comment>
<sequence length="404" mass="42388">MTQPPTAGLLTNEIRPYAWGSTTAIARLTGRRPTGAPEAELWMGAHPQAPSRLERGGGPRPLTDVIALDPEAELGADTARRFGPRLPFLLKILAAEHALSVQVHPSAAQARAGHSAEQSAGIPLDAPHRLYPDPYHKPELLCALDDFDALCGFRDPLATGDLLTPLHVAALEPWLAVLRTTEPATALRTVLTDALGPRRALGARAATALADVLPRAARDGGPHAPTYAAYAAVARDHPGDPGLIAALLLNHVRLRPGQAIFLDARVPHAYLRGTGVEIMANSDNVLRCGLTPKHVDVDALAAVVDFHPVRPALVRPVRGDAGEVHYPAPAAEFSLSRLDLDGAAALGGGSPQILLCTAGAARLTQPAAPDLTLRQGDSAFVPAATPAHLTGTATLYRARVPATR</sequence>
<comment type="similarity">
    <text evidence="3">Belongs to the mannose-6-phosphate isomerase type 1 family.</text>
</comment>
<dbReference type="PANTHER" id="PTHR10309">
    <property type="entry name" value="MANNOSE-6-PHOSPHATE ISOMERASE"/>
    <property type="match status" value="1"/>
</dbReference>
<dbReference type="Gene3D" id="1.10.441.10">
    <property type="entry name" value="Phosphomannose Isomerase, domain 2"/>
    <property type="match status" value="1"/>
</dbReference>
<keyword evidence="10" id="KW-1185">Reference proteome</keyword>
<gene>
    <name evidence="9" type="primary">manA</name>
    <name evidence="9" type="ORF">ACFQMG_03525</name>
</gene>
<evidence type="ECO:0000256" key="3">
    <source>
        <dbReference type="ARBA" id="ARBA00010772"/>
    </source>
</evidence>
<keyword evidence="7 9" id="KW-0413">Isomerase</keyword>
<dbReference type="CDD" id="cd07011">
    <property type="entry name" value="cupin_PMI_type_I_N"/>
    <property type="match status" value="1"/>
</dbReference>
<keyword evidence="5" id="KW-0479">Metal-binding</keyword>
<dbReference type="EC" id="5.3.1.8" evidence="4"/>
<dbReference type="SUPFAM" id="SSF51182">
    <property type="entry name" value="RmlC-like cupins"/>
    <property type="match status" value="1"/>
</dbReference>
<keyword evidence="6" id="KW-0862">Zinc</keyword>
<dbReference type="InterPro" id="IPR046457">
    <property type="entry name" value="PMI_typeI_cat"/>
</dbReference>
<dbReference type="NCBIfam" id="TIGR00218">
    <property type="entry name" value="manA"/>
    <property type="match status" value="1"/>
</dbReference>
<dbReference type="PRINTS" id="PR00714">
    <property type="entry name" value="MAN6PISMRASE"/>
</dbReference>
<name>A0ABW2FQS6_9ACTN</name>
<dbReference type="InterPro" id="IPR011051">
    <property type="entry name" value="RmlC_Cupin_sf"/>
</dbReference>
<evidence type="ECO:0000313" key="10">
    <source>
        <dbReference type="Proteomes" id="UP001596435"/>
    </source>
</evidence>
<evidence type="ECO:0000256" key="1">
    <source>
        <dbReference type="ARBA" id="ARBA00000757"/>
    </source>
</evidence>
<dbReference type="InterPro" id="IPR001250">
    <property type="entry name" value="Man6P_Isoase-1"/>
</dbReference>
<dbReference type="Proteomes" id="UP001596435">
    <property type="component" value="Unassembled WGS sequence"/>
</dbReference>
<evidence type="ECO:0000256" key="6">
    <source>
        <dbReference type="ARBA" id="ARBA00022833"/>
    </source>
</evidence>
<evidence type="ECO:0000256" key="7">
    <source>
        <dbReference type="ARBA" id="ARBA00023235"/>
    </source>
</evidence>
<evidence type="ECO:0000259" key="8">
    <source>
        <dbReference type="Pfam" id="PF20511"/>
    </source>
</evidence>
<evidence type="ECO:0000313" key="9">
    <source>
        <dbReference type="EMBL" id="MFC7178633.1"/>
    </source>
</evidence>
<dbReference type="GO" id="GO:0004476">
    <property type="term" value="F:mannose-6-phosphate isomerase activity"/>
    <property type="evidence" value="ECO:0007669"/>
    <property type="project" value="UniProtKB-EC"/>
</dbReference>
<dbReference type="EMBL" id="JBHTAJ010000005">
    <property type="protein sequence ID" value="MFC7178633.1"/>
    <property type="molecule type" value="Genomic_DNA"/>
</dbReference>
<comment type="cofactor">
    <cofactor evidence="2">
        <name>Zn(2+)</name>
        <dbReference type="ChEBI" id="CHEBI:29105"/>
    </cofactor>
</comment>
<reference evidence="10" key="1">
    <citation type="journal article" date="2019" name="Int. J. Syst. Evol. Microbiol.">
        <title>The Global Catalogue of Microorganisms (GCM) 10K type strain sequencing project: providing services to taxonomists for standard genome sequencing and annotation.</title>
        <authorList>
            <consortium name="The Broad Institute Genomics Platform"/>
            <consortium name="The Broad Institute Genome Sequencing Center for Infectious Disease"/>
            <person name="Wu L."/>
            <person name="Ma J."/>
        </authorList>
    </citation>
    <scope>NUCLEOTIDE SEQUENCE [LARGE SCALE GENOMIC DNA]</scope>
    <source>
        <strain evidence="10">CGMCC 1.12859</strain>
    </source>
</reference>
<comment type="catalytic activity">
    <reaction evidence="1">
        <text>D-mannose 6-phosphate = D-fructose 6-phosphate</text>
        <dbReference type="Rhea" id="RHEA:12356"/>
        <dbReference type="ChEBI" id="CHEBI:58735"/>
        <dbReference type="ChEBI" id="CHEBI:61527"/>
        <dbReference type="EC" id="5.3.1.8"/>
    </reaction>
</comment>
<dbReference type="Pfam" id="PF20511">
    <property type="entry name" value="PMI_typeI_cat"/>
    <property type="match status" value="1"/>
</dbReference>
<dbReference type="PANTHER" id="PTHR10309:SF0">
    <property type="entry name" value="MANNOSE-6-PHOSPHATE ISOMERASE"/>
    <property type="match status" value="1"/>
</dbReference>
<accession>A0ABW2FQS6</accession>